<keyword evidence="3" id="KW-1185">Reference proteome</keyword>
<dbReference type="EMBL" id="CP042185">
    <property type="protein sequence ID" value="QDS67848.1"/>
    <property type="molecule type" value="Genomic_DNA"/>
</dbReference>
<protein>
    <recommendedName>
        <fullName evidence="4">Killer toxin Kp4 domain-containing protein</fullName>
    </recommendedName>
</protein>
<name>A0A517KWU0_9PEZI</name>
<proteinExistence type="predicted"/>
<feature type="signal peptide" evidence="1">
    <location>
        <begin position="1"/>
        <end position="31"/>
    </location>
</feature>
<sequence length="155" mass="17057">MHLSPATSSSSLLPAVLVAVALSTLSTLSSAKDCGHLQTTFYLANPAKTLPPTPNYYDAFAKNADAFYQFVKDYGHGDRCPGRCGGIQQTQIKNEYGELLPTYQMICRAPRVNKKAVKIQSDMSLQGLTVRNDTACDVNCTPNHHQTCFFHLMVR</sequence>
<organism evidence="2 3">
    <name type="scientific">Venturia effusa</name>
    <dbReference type="NCBI Taxonomy" id="50376"/>
    <lineage>
        <taxon>Eukaryota</taxon>
        <taxon>Fungi</taxon>
        <taxon>Dikarya</taxon>
        <taxon>Ascomycota</taxon>
        <taxon>Pezizomycotina</taxon>
        <taxon>Dothideomycetes</taxon>
        <taxon>Pleosporomycetidae</taxon>
        <taxon>Venturiales</taxon>
        <taxon>Venturiaceae</taxon>
        <taxon>Venturia</taxon>
    </lineage>
</organism>
<evidence type="ECO:0000313" key="3">
    <source>
        <dbReference type="Proteomes" id="UP000316270"/>
    </source>
</evidence>
<dbReference type="AlphaFoldDB" id="A0A517KWU0"/>
<evidence type="ECO:0000313" key="2">
    <source>
        <dbReference type="EMBL" id="QDS67848.1"/>
    </source>
</evidence>
<keyword evidence="1" id="KW-0732">Signal</keyword>
<accession>A0A517KWU0</accession>
<reference evidence="2 3" key="1">
    <citation type="submission" date="2019-07" db="EMBL/GenBank/DDBJ databases">
        <title>Finished genome of Venturia effusa.</title>
        <authorList>
            <person name="Young C.A."/>
            <person name="Cox M.P."/>
            <person name="Ganley A.R.D."/>
            <person name="David W.J."/>
        </authorList>
    </citation>
    <scope>NUCLEOTIDE SEQUENCE [LARGE SCALE GENOMIC DNA]</scope>
    <source>
        <strain evidence="3">albino</strain>
    </source>
</reference>
<evidence type="ECO:0000256" key="1">
    <source>
        <dbReference type="SAM" id="SignalP"/>
    </source>
</evidence>
<evidence type="ECO:0008006" key="4">
    <source>
        <dbReference type="Google" id="ProtNLM"/>
    </source>
</evidence>
<gene>
    <name evidence="2" type="ORF">FKW77_007548</name>
</gene>
<dbReference type="Proteomes" id="UP000316270">
    <property type="component" value="Chromosome 1"/>
</dbReference>
<feature type="chain" id="PRO_5022170063" description="Killer toxin Kp4 domain-containing protein" evidence="1">
    <location>
        <begin position="32"/>
        <end position="155"/>
    </location>
</feature>